<protein>
    <recommendedName>
        <fullName evidence="9">Selenoprotein O</fullName>
    </recommendedName>
</protein>
<dbReference type="InterPro" id="IPR003846">
    <property type="entry name" value="SelO"/>
</dbReference>
<dbReference type="PANTHER" id="PTHR12153">
    <property type="entry name" value="SELENOPROTEIN O"/>
    <property type="match status" value="1"/>
</dbReference>
<reference evidence="11 12" key="1">
    <citation type="journal article" date="2016" name="Nat. Commun.">
        <title>Extremotolerant tardigrade genome and improved radiotolerance of human cultured cells by tardigrade-unique protein.</title>
        <authorList>
            <person name="Hashimoto T."/>
            <person name="Horikawa D.D."/>
            <person name="Saito Y."/>
            <person name="Kuwahara H."/>
            <person name="Kozuka-Hata H."/>
            <person name="Shin-I T."/>
            <person name="Minakuchi Y."/>
            <person name="Ohishi K."/>
            <person name="Motoyama A."/>
            <person name="Aizu T."/>
            <person name="Enomoto A."/>
            <person name="Kondo K."/>
            <person name="Tanaka S."/>
            <person name="Hara Y."/>
            <person name="Koshikawa S."/>
            <person name="Sagara H."/>
            <person name="Miura T."/>
            <person name="Yokobori S."/>
            <person name="Miyagawa K."/>
            <person name="Suzuki Y."/>
            <person name="Kubo T."/>
            <person name="Oyama M."/>
            <person name="Kohara Y."/>
            <person name="Fujiyama A."/>
            <person name="Arakawa K."/>
            <person name="Katayama T."/>
            <person name="Toyoda A."/>
            <person name="Kunieda T."/>
        </authorList>
    </citation>
    <scope>NUCLEOTIDE SEQUENCE [LARGE SCALE GENOMIC DNA]</scope>
    <source>
        <strain evidence="11 12">YOKOZUNA-1</strain>
    </source>
</reference>
<evidence type="ECO:0000256" key="4">
    <source>
        <dbReference type="ARBA" id="ARBA00022695"/>
    </source>
</evidence>
<keyword evidence="12" id="KW-1185">Reference proteome</keyword>
<keyword evidence="8" id="KW-0460">Magnesium</keyword>
<keyword evidence="5" id="KW-0479">Metal-binding</keyword>
<dbReference type="STRING" id="947166.A0A1D1WAL2"/>
<keyword evidence="7" id="KW-0067">ATP-binding</keyword>
<comment type="similarity">
    <text evidence="2">Belongs to the SELO family.</text>
</comment>
<dbReference type="Pfam" id="PF02696">
    <property type="entry name" value="SelO"/>
    <property type="match status" value="1"/>
</dbReference>
<name>A0A1D1WAL2_RAMVA</name>
<sequence>MWMPFLRRRITSPILKLFSSSSGVKSTITTMAGLESLNFDNLALRALPVDPIKENYTRQVPNAIFSLVEPSPVKNPKVVAYSIDALKLLDIKEEECKRKDFAQYFSGNVILPGARPAAHCYCGHQFGYFSGQLGDGATMYLGEIVNKKGERWELQFKGAGKTPYSRGSDGRKVLRSSIREFLCSEVNHNLGIPTTRAGTCVTSDSRVTRDLFYTGNNIQERCTIITRIAPTFIRFGSFEIFKGVDNQTGRKGPSTGKTDLLLQLTNYVIENFYPEIWAANSGQEAKVLNFYKEVVRRTAILVARWQCFGFCHGVLNTDNMSIVGLTIDYGPYGYMDRYDPNFICNSSDDGGRYTYAKQPEICRWNCGKLAEQLAPMVPLNKLREVLEEFDGHFDQEYMRLMRQKFGLFKSQPEDKKLVEDFMEAMYKTGADFTNCFRALSKFHSEDDVRPVVEYLLNQCCSAMEYKAAFAPTMDPRQLEMLMMLSQQNPDLLAMLGKQAGALERELELASRAGDMKDLDNEKKRKNDVKAWTEWLSSYNQRLKAEFAGQNTDEMRKQRVEVMDATNPRIVLRNFIAQNAIDAAEKGDYSEVRRVLRAFQKPFDATVKYEDLTGFDSAVEGAQGGDVQQLDEDAHRNNPTDKTDEAPSCSTATDHCHIVYDQRPSGAKKIKVS</sequence>
<evidence type="ECO:0000256" key="10">
    <source>
        <dbReference type="SAM" id="MobiDB-lite"/>
    </source>
</evidence>
<accession>A0A1D1WAL2</accession>
<evidence type="ECO:0000256" key="3">
    <source>
        <dbReference type="ARBA" id="ARBA00022679"/>
    </source>
</evidence>
<proteinExistence type="inferred from homology"/>
<gene>
    <name evidence="11" type="primary">RvY_18543-1</name>
    <name evidence="11" type="synonym">RvY_18543.1</name>
    <name evidence="11" type="ORF">RvY_18543</name>
</gene>
<evidence type="ECO:0000256" key="9">
    <source>
        <dbReference type="ARBA" id="ARBA00031547"/>
    </source>
</evidence>
<evidence type="ECO:0000313" key="11">
    <source>
        <dbReference type="EMBL" id="GAV08924.1"/>
    </source>
</evidence>
<evidence type="ECO:0000256" key="6">
    <source>
        <dbReference type="ARBA" id="ARBA00022741"/>
    </source>
</evidence>
<dbReference type="HAMAP" id="MF_00692">
    <property type="entry name" value="SelO"/>
    <property type="match status" value="1"/>
</dbReference>
<evidence type="ECO:0000256" key="1">
    <source>
        <dbReference type="ARBA" id="ARBA00001946"/>
    </source>
</evidence>
<evidence type="ECO:0000313" key="12">
    <source>
        <dbReference type="Proteomes" id="UP000186922"/>
    </source>
</evidence>
<dbReference type="OrthoDB" id="10254721at2759"/>
<evidence type="ECO:0000256" key="7">
    <source>
        <dbReference type="ARBA" id="ARBA00022840"/>
    </source>
</evidence>
<keyword evidence="4" id="KW-0548">Nucleotidyltransferase</keyword>
<evidence type="ECO:0000256" key="8">
    <source>
        <dbReference type="ARBA" id="ARBA00022842"/>
    </source>
</evidence>
<comment type="caution">
    <text evidence="11">The sequence shown here is derived from an EMBL/GenBank/DDBJ whole genome shotgun (WGS) entry which is preliminary data.</text>
</comment>
<dbReference type="NCBIfam" id="NF000658">
    <property type="entry name" value="PRK00029.1"/>
    <property type="match status" value="1"/>
</dbReference>
<feature type="region of interest" description="Disordered" evidence="10">
    <location>
        <begin position="623"/>
        <end position="649"/>
    </location>
</feature>
<comment type="cofactor">
    <cofactor evidence="1">
        <name>Mg(2+)</name>
        <dbReference type="ChEBI" id="CHEBI:18420"/>
    </cofactor>
</comment>
<dbReference type="GO" id="GO:0005524">
    <property type="term" value="F:ATP binding"/>
    <property type="evidence" value="ECO:0007669"/>
    <property type="project" value="UniProtKB-KW"/>
</dbReference>
<evidence type="ECO:0000256" key="2">
    <source>
        <dbReference type="ARBA" id="ARBA00009747"/>
    </source>
</evidence>
<feature type="compositionally biased region" description="Basic and acidic residues" evidence="10">
    <location>
        <begin position="631"/>
        <end position="644"/>
    </location>
</feature>
<keyword evidence="6" id="KW-0547">Nucleotide-binding</keyword>
<keyword evidence="3" id="KW-0808">Transferase</keyword>
<dbReference type="PANTHER" id="PTHR12153:SF15">
    <property type="entry name" value="PROTEIN ADENYLYLTRANSFERASE SELO, MITOCHONDRIAL"/>
    <property type="match status" value="1"/>
</dbReference>
<dbReference type="EMBL" id="BDGG01000019">
    <property type="protein sequence ID" value="GAV08924.1"/>
    <property type="molecule type" value="Genomic_DNA"/>
</dbReference>
<dbReference type="Proteomes" id="UP000186922">
    <property type="component" value="Unassembled WGS sequence"/>
</dbReference>
<dbReference type="GO" id="GO:0016779">
    <property type="term" value="F:nucleotidyltransferase activity"/>
    <property type="evidence" value="ECO:0007669"/>
    <property type="project" value="UniProtKB-KW"/>
</dbReference>
<evidence type="ECO:0000256" key="5">
    <source>
        <dbReference type="ARBA" id="ARBA00022723"/>
    </source>
</evidence>
<dbReference type="GO" id="GO:0046872">
    <property type="term" value="F:metal ion binding"/>
    <property type="evidence" value="ECO:0007669"/>
    <property type="project" value="UniProtKB-KW"/>
</dbReference>
<organism evidence="11 12">
    <name type="scientific">Ramazzottius varieornatus</name>
    <name type="common">Water bear</name>
    <name type="synonym">Tardigrade</name>
    <dbReference type="NCBI Taxonomy" id="947166"/>
    <lineage>
        <taxon>Eukaryota</taxon>
        <taxon>Metazoa</taxon>
        <taxon>Ecdysozoa</taxon>
        <taxon>Tardigrada</taxon>
        <taxon>Eutardigrada</taxon>
        <taxon>Parachela</taxon>
        <taxon>Hypsibioidea</taxon>
        <taxon>Ramazzottiidae</taxon>
        <taxon>Ramazzottius</taxon>
    </lineage>
</organism>
<dbReference type="AlphaFoldDB" id="A0A1D1WAL2"/>